<reference evidence="14" key="1">
    <citation type="journal article" date="2021" name="PeerJ">
        <title>Extensive microbial diversity within the chicken gut microbiome revealed by metagenomics and culture.</title>
        <authorList>
            <person name="Gilroy R."/>
            <person name="Ravi A."/>
            <person name="Getino M."/>
            <person name="Pursley I."/>
            <person name="Horton D.L."/>
            <person name="Alikhan N.F."/>
            <person name="Baker D."/>
            <person name="Gharbi K."/>
            <person name="Hall N."/>
            <person name="Watson M."/>
            <person name="Adriaenssens E.M."/>
            <person name="Foster-Nyarko E."/>
            <person name="Jarju S."/>
            <person name="Secka A."/>
            <person name="Antonio M."/>
            <person name="Oren A."/>
            <person name="Chaudhuri R.R."/>
            <person name="La Ragione R."/>
            <person name="Hildebrand F."/>
            <person name="Pallen M.J."/>
        </authorList>
    </citation>
    <scope>NUCLEOTIDE SEQUENCE</scope>
    <source>
        <strain evidence="14">CHK196-7946</strain>
    </source>
</reference>
<feature type="binding site" evidence="12">
    <location>
        <position position="24"/>
    </location>
    <ligand>
        <name>[4Fe-4S] cluster</name>
        <dbReference type="ChEBI" id="CHEBI:49883"/>
        <label>1</label>
        <note>4Fe-4S-S-AdoMet</note>
    </ligand>
</feature>
<feature type="binding site" evidence="12">
    <location>
        <position position="67"/>
    </location>
    <ligand>
        <name>S-adenosyl-L-methionine</name>
        <dbReference type="ChEBI" id="CHEBI:59789"/>
    </ligand>
</feature>
<dbReference type="InterPro" id="IPR013785">
    <property type="entry name" value="Aldolase_TIM"/>
</dbReference>
<dbReference type="InterPro" id="IPR000385">
    <property type="entry name" value="MoaA_NifB_PqqE_Fe-S-bd_CS"/>
</dbReference>
<gene>
    <name evidence="12 14" type="primary">moaA</name>
    <name evidence="14" type="ORF">H9697_05515</name>
</gene>
<dbReference type="Gene3D" id="3.20.20.70">
    <property type="entry name" value="Aldolase class I"/>
    <property type="match status" value="1"/>
</dbReference>
<dbReference type="GO" id="GO:0061799">
    <property type="term" value="F:cyclic pyranopterin monophosphate synthase activity"/>
    <property type="evidence" value="ECO:0007669"/>
    <property type="project" value="TreeGrafter"/>
</dbReference>
<feature type="binding site" evidence="12">
    <location>
        <position position="20"/>
    </location>
    <ligand>
        <name>[4Fe-4S] cluster</name>
        <dbReference type="ChEBI" id="CHEBI:49883"/>
        <label>1</label>
        <note>4Fe-4S-S-AdoMet</note>
    </ligand>
</feature>
<feature type="binding site" evidence="12">
    <location>
        <position position="13"/>
    </location>
    <ligand>
        <name>GTP</name>
        <dbReference type="ChEBI" id="CHEBI:37565"/>
    </ligand>
</feature>
<evidence type="ECO:0000256" key="4">
    <source>
        <dbReference type="ARBA" id="ARBA00022723"/>
    </source>
</evidence>
<dbReference type="PANTHER" id="PTHR22960">
    <property type="entry name" value="MOLYBDOPTERIN COFACTOR SYNTHESIS PROTEIN A"/>
    <property type="match status" value="1"/>
</dbReference>
<dbReference type="CDD" id="cd21117">
    <property type="entry name" value="Twitch_MoaA"/>
    <property type="match status" value="1"/>
</dbReference>
<dbReference type="SUPFAM" id="SSF102114">
    <property type="entry name" value="Radical SAM enzymes"/>
    <property type="match status" value="1"/>
</dbReference>
<comment type="similarity">
    <text evidence="12">Belongs to the radical SAM superfamily. MoaA family.</text>
</comment>
<evidence type="ECO:0000256" key="6">
    <source>
        <dbReference type="ARBA" id="ARBA00023004"/>
    </source>
</evidence>
<dbReference type="SFLD" id="SFLDG01383">
    <property type="entry name" value="cyclic_pyranopterin_phosphate"/>
    <property type="match status" value="1"/>
</dbReference>
<comment type="function">
    <text evidence="12">Catalyzes the cyclization of GTP to (8S)-3',8-cyclo-7,8-dihydroguanosine 5'-triphosphate.</text>
</comment>
<evidence type="ECO:0000313" key="15">
    <source>
        <dbReference type="Proteomes" id="UP000823902"/>
    </source>
</evidence>
<keyword evidence="10 12" id="KW-0456">Lyase</keyword>
<evidence type="ECO:0000256" key="10">
    <source>
        <dbReference type="ARBA" id="ARBA00023239"/>
    </source>
</evidence>
<keyword evidence="6 12" id="KW-0408">Iron</keyword>
<feature type="binding site" evidence="12">
    <location>
        <position position="94"/>
    </location>
    <ligand>
        <name>GTP</name>
        <dbReference type="ChEBI" id="CHEBI:37565"/>
    </ligand>
</feature>
<dbReference type="HAMAP" id="MF_01225_B">
    <property type="entry name" value="MoaA_B"/>
    <property type="match status" value="1"/>
</dbReference>
<comment type="caution">
    <text evidence="14">The sequence shown here is derived from an EMBL/GenBank/DDBJ whole genome shotgun (WGS) entry which is preliminary data.</text>
</comment>
<dbReference type="PROSITE" id="PS01305">
    <property type="entry name" value="MOAA_NIFB_PQQE"/>
    <property type="match status" value="1"/>
</dbReference>
<feature type="binding site" evidence="12">
    <location>
        <position position="27"/>
    </location>
    <ligand>
        <name>[4Fe-4S] cluster</name>
        <dbReference type="ChEBI" id="CHEBI:49883"/>
        <label>1</label>
        <note>4Fe-4S-S-AdoMet</note>
    </ligand>
</feature>
<dbReference type="InterPro" id="IPR040064">
    <property type="entry name" value="MoaA-like"/>
</dbReference>
<reference evidence="14" key="2">
    <citation type="submission" date="2021-04" db="EMBL/GenBank/DDBJ databases">
        <authorList>
            <person name="Gilroy R."/>
        </authorList>
    </citation>
    <scope>NUCLEOTIDE SEQUENCE</scope>
    <source>
        <strain evidence="14">CHK196-7946</strain>
    </source>
</reference>
<dbReference type="GO" id="GO:0061798">
    <property type="term" value="F:GTP 3',8'-cyclase activity"/>
    <property type="evidence" value="ECO:0007669"/>
    <property type="project" value="UniProtKB-UniRule"/>
</dbReference>
<dbReference type="GO" id="GO:0046872">
    <property type="term" value="F:metal ion binding"/>
    <property type="evidence" value="ECO:0007669"/>
    <property type="project" value="UniProtKB-KW"/>
</dbReference>
<dbReference type="PROSITE" id="PS51918">
    <property type="entry name" value="RADICAL_SAM"/>
    <property type="match status" value="1"/>
</dbReference>
<dbReference type="InterPro" id="IPR010505">
    <property type="entry name" value="MoaA_twitch"/>
</dbReference>
<proteinExistence type="inferred from homology"/>
<dbReference type="Pfam" id="PF04055">
    <property type="entry name" value="Radical_SAM"/>
    <property type="match status" value="1"/>
</dbReference>
<comment type="cofactor">
    <cofactor evidence="12">
        <name>[4Fe-4S] cluster</name>
        <dbReference type="ChEBI" id="CHEBI:49883"/>
    </cofactor>
    <text evidence="12">Binds 2 [4Fe-4S] clusters. Binds 1 [4Fe-4S] cluster coordinated with 3 cysteines and an exchangeable S-adenosyl-L-methionine and 1 [4Fe-4S] cluster coordinated with 3 cysteines and the GTP-derived substrate.</text>
</comment>
<dbReference type="Pfam" id="PF06463">
    <property type="entry name" value="Mob_synth_C"/>
    <property type="match status" value="1"/>
</dbReference>
<evidence type="ECO:0000256" key="3">
    <source>
        <dbReference type="ARBA" id="ARBA00022691"/>
    </source>
</evidence>
<comment type="subunit">
    <text evidence="12">Monomer and homodimer.</text>
</comment>
<dbReference type="CDD" id="cd01335">
    <property type="entry name" value="Radical_SAM"/>
    <property type="match status" value="1"/>
</dbReference>
<feature type="binding site" evidence="12">
    <location>
        <position position="189"/>
    </location>
    <ligand>
        <name>S-adenosyl-L-methionine</name>
        <dbReference type="ChEBI" id="CHEBI:59789"/>
    </ligand>
</feature>
<comment type="caution">
    <text evidence="12">Lacks conserved residue(s) required for the propagation of feature annotation.</text>
</comment>
<protein>
    <recommendedName>
        <fullName evidence="1 12">GTP 3',8-cyclase</fullName>
        <ecNumber evidence="1 12">4.1.99.22</ecNumber>
    </recommendedName>
    <alternativeName>
        <fullName evidence="12">Molybdenum cofactor biosynthesis protein A</fullName>
    </alternativeName>
</protein>
<evidence type="ECO:0000313" key="14">
    <source>
        <dbReference type="EMBL" id="HJC74388.1"/>
    </source>
</evidence>
<feature type="binding site" evidence="12">
    <location>
        <begin position="256"/>
        <end position="258"/>
    </location>
    <ligand>
        <name>GTP</name>
        <dbReference type="ChEBI" id="CHEBI:37565"/>
    </ligand>
</feature>
<dbReference type="GO" id="GO:0005525">
    <property type="term" value="F:GTP binding"/>
    <property type="evidence" value="ECO:0007669"/>
    <property type="project" value="UniProtKB-UniRule"/>
</dbReference>
<dbReference type="InterPro" id="IPR006638">
    <property type="entry name" value="Elp3/MiaA/NifB-like_rSAM"/>
</dbReference>
<keyword evidence="4 12" id="KW-0479">Metal-binding</keyword>
<keyword evidence="5 12" id="KW-0547">Nucleotide-binding</keyword>
<keyword evidence="3 12" id="KW-0949">S-adenosyl-L-methionine</keyword>
<dbReference type="AlphaFoldDB" id="A0A9D2Q7N9"/>
<dbReference type="GO" id="GO:1904047">
    <property type="term" value="F:S-adenosyl-L-methionine binding"/>
    <property type="evidence" value="ECO:0007669"/>
    <property type="project" value="UniProtKB-UniRule"/>
</dbReference>
<dbReference type="SFLD" id="SFLDS00029">
    <property type="entry name" value="Radical_SAM"/>
    <property type="match status" value="1"/>
</dbReference>
<dbReference type="GO" id="GO:0006777">
    <property type="term" value="P:Mo-molybdopterin cofactor biosynthetic process"/>
    <property type="evidence" value="ECO:0007669"/>
    <property type="project" value="UniProtKB-UniRule"/>
</dbReference>
<evidence type="ECO:0000256" key="7">
    <source>
        <dbReference type="ARBA" id="ARBA00023014"/>
    </source>
</evidence>
<dbReference type="SMART" id="SM00729">
    <property type="entry name" value="Elp3"/>
    <property type="match status" value="1"/>
</dbReference>
<name>A0A9D2Q7N9_9FIRM</name>
<evidence type="ECO:0000259" key="13">
    <source>
        <dbReference type="PROSITE" id="PS51918"/>
    </source>
</evidence>
<dbReference type="InterPro" id="IPR013483">
    <property type="entry name" value="MoaA"/>
</dbReference>
<evidence type="ECO:0000256" key="1">
    <source>
        <dbReference type="ARBA" id="ARBA00012167"/>
    </source>
</evidence>
<dbReference type="EMBL" id="DWVY01000026">
    <property type="protein sequence ID" value="HJC74388.1"/>
    <property type="molecule type" value="Genomic_DNA"/>
</dbReference>
<feature type="binding site" evidence="12">
    <location>
        <position position="251"/>
    </location>
    <ligand>
        <name>[4Fe-4S] cluster</name>
        <dbReference type="ChEBI" id="CHEBI:49883"/>
        <label>2</label>
        <note>4Fe-4S-substrate</note>
    </ligand>
</feature>
<feature type="binding site" evidence="12">
    <location>
        <position position="118"/>
    </location>
    <ligand>
        <name>S-adenosyl-L-methionine</name>
        <dbReference type="ChEBI" id="CHEBI:59789"/>
    </ligand>
</feature>
<dbReference type="SFLD" id="SFLDG01067">
    <property type="entry name" value="SPASM/twitch_domain_containing"/>
    <property type="match status" value="1"/>
</dbReference>
<dbReference type="SFLD" id="SFLDG01386">
    <property type="entry name" value="main_SPASM_domain-containing"/>
    <property type="match status" value="1"/>
</dbReference>
<feature type="binding site" evidence="12">
    <location>
        <position position="268"/>
    </location>
    <ligand>
        <name>[4Fe-4S] cluster</name>
        <dbReference type="ChEBI" id="CHEBI:49883"/>
        <label>2</label>
        <note>4Fe-4S-substrate</note>
    </ligand>
</feature>
<dbReference type="InterPro" id="IPR007197">
    <property type="entry name" value="rSAM"/>
</dbReference>
<comment type="catalytic activity">
    <reaction evidence="11 12">
        <text>GTP + AH2 + S-adenosyl-L-methionine = (8S)-3',8-cyclo-7,8-dihydroguanosine 5'-triphosphate + 5'-deoxyadenosine + L-methionine + A + H(+)</text>
        <dbReference type="Rhea" id="RHEA:49576"/>
        <dbReference type="ChEBI" id="CHEBI:13193"/>
        <dbReference type="ChEBI" id="CHEBI:15378"/>
        <dbReference type="ChEBI" id="CHEBI:17319"/>
        <dbReference type="ChEBI" id="CHEBI:17499"/>
        <dbReference type="ChEBI" id="CHEBI:37565"/>
        <dbReference type="ChEBI" id="CHEBI:57844"/>
        <dbReference type="ChEBI" id="CHEBI:59789"/>
        <dbReference type="ChEBI" id="CHEBI:131766"/>
        <dbReference type="EC" id="4.1.99.22"/>
    </reaction>
</comment>
<dbReference type="Proteomes" id="UP000823902">
    <property type="component" value="Unassembled WGS sequence"/>
</dbReference>
<feature type="domain" description="Radical SAM core" evidence="13">
    <location>
        <begin position="4"/>
        <end position="216"/>
    </location>
</feature>
<evidence type="ECO:0000256" key="8">
    <source>
        <dbReference type="ARBA" id="ARBA00023134"/>
    </source>
</evidence>
<dbReference type="PANTHER" id="PTHR22960:SF0">
    <property type="entry name" value="MOLYBDENUM COFACTOR BIOSYNTHESIS PROTEIN 1"/>
    <property type="match status" value="1"/>
</dbReference>
<evidence type="ECO:0000256" key="5">
    <source>
        <dbReference type="ARBA" id="ARBA00022741"/>
    </source>
</evidence>
<evidence type="ECO:0000256" key="11">
    <source>
        <dbReference type="ARBA" id="ARBA00048697"/>
    </source>
</evidence>
<accession>A0A9D2Q7N9</accession>
<keyword evidence="2 12" id="KW-0004">4Fe-4S</keyword>
<feature type="binding site" evidence="12">
    <location>
        <position position="26"/>
    </location>
    <ligand>
        <name>S-adenosyl-L-methionine</name>
        <dbReference type="ChEBI" id="CHEBI:59789"/>
    </ligand>
</feature>
<feature type="binding site" evidence="12">
    <location>
        <position position="254"/>
    </location>
    <ligand>
        <name>[4Fe-4S] cluster</name>
        <dbReference type="ChEBI" id="CHEBI:49883"/>
        <label>2</label>
        <note>4Fe-4S-substrate</note>
    </ligand>
</feature>
<dbReference type="InterPro" id="IPR050105">
    <property type="entry name" value="MoCo_biosynth_MoaA/MoaC"/>
</dbReference>
<evidence type="ECO:0000256" key="2">
    <source>
        <dbReference type="ARBA" id="ARBA00022485"/>
    </source>
</evidence>
<organism evidence="14 15">
    <name type="scientific">Candidatus Mediterraneibacter faecavium</name>
    <dbReference type="NCBI Taxonomy" id="2838668"/>
    <lineage>
        <taxon>Bacteria</taxon>
        <taxon>Bacillati</taxon>
        <taxon>Bacillota</taxon>
        <taxon>Clostridia</taxon>
        <taxon>Lachnospirales</taxon>
        <taxon>Lachnospiraceae</taxon>
        <taxon>Mediterraneibacter</taxon>
    </lineage>
</organism>
<keyword evidence="8 12" id="KW-0342">GTP-binding</keyword>
<evidence type="ECO:0000256" key="9">
    <source>
        <dbReference type="ARBA" id="ARBA00023150"/>
    </source>
</evidence>
<dbReference type="InterPro" id="IPR058240">
    <property type="entry name" value="rSAM_sf"/>
</dbReference>
<dbReference type="EC" id="4.1.99.22" evidence="1 12"/>
<dbReference type="GO" id="GO:0051539">
    <property type="term" value="F:4 iron, 4 sulfur cluster binding"/>
    <property type="evidence" value="ECO:0007669"/>
    <property type="project" value="UniProtKB-UniRule"/>
</dbReference>
<evidence type="ECO:0000256" key="12">
    <source>
        <dbReference type="HAMAP-Rule" id="MF_01225"/>
    </source>
</evidence>
<sequence>MRDQFGRSIGYMRVSVTDRCNLRCVYCMPAEGVPCVSHSDILTFDEITRICRIASSVGISRIKLTGGEPLVRRGLPDLLRMIKEISGIEQVTLTTNGILLRDRIKELAANGLDGVNISIDTLNPERYADITRGGNLKEALAGLEAALSYPELTVRINCVPMEDVPMEEYIRLAALAKERNLDVRFIEMMPIGLGRKFVGVSGDEVCERLAEAFGMPAECTGRFGNGPAVYAHFPGFKGKIGFIDAVSHQFCDTCNRVRLTSEGVLKPCLQYGTGADLRKLLRSGADDEAIRHEMSRTIYEKPACHHFSACTSNAEQITDSFSDAGQTAAGQTDAGISGQTFETMDMSQIGG</sequence>
<dbReference type="NCBIfam" id="TIGR02666">
    <property type="entry name" value="moaA"/>
    <property type="match status" value="1"/>
</dbReference>
<keyword evidence="9 12" id="KW-0501">Molybdenum cofactor biosynthesis</keyword>
<keyword evidence="7 12" id="KW-0411">Iron-sulfur</keyword>
<comment type="pathway">
    <text evidence="12">Cofactor biosynthesis; molybdopterin biosynthesis.</text>
</comment>